<dbReference type="InterPro" id="IPR012340">
    <property type="entry name" value="NA-bd_OB-fold"/>
</dbReference>
<dbReference type="EMBL" id="CP120988">
    <property type="protein sequence ID" value="WLQ60963.1"/>
    <property type="molecule type" value="Genomic_DNA"/>
</dbReference>
<accession>A0ABY9IZK2</accession>
<evidence type="ECO:0000313" key="7">
    <source>
        <dbReference type="EMBL" id="WLQ60963.1"/>
    </source>
</evidence>
<feature type="transmembrane region" description="Helical" evidence="5">
    <location>
        <begin position="46"/>
        <end position="64"/>
    </location>
</feature>
<keyword evidence="3 5" id="KW-1133">Transmembrane helix</keyword>
<reference evidence="7 8" key="1">
    <citation type="submission" date="2023-03" db="EMBL/GenBank/DDBJ databases">
        <title>Isolation and description of six Streptomyces strains from soil environments, able to metabolize different microbial glucans.</title>
        <authorList>
            <person name="Widen T."/>
            <person name="Larsbrink J."/>
        </authorList>
    </citation>
    <scope>NUCLEOTIDE SEQUENCE [LARGE SCALE GENOMIC DNA]</scope>
    <source>
        <strain evidence="7 8">Alt2</strain>
    </source>
</reference>
<comment type="subcellular location">
    <subcellularLocation>
        <location evidence="1">Membrane</location>
        <topology evidence="1">Multi-pass membrane protein</topology>
    </subcellularLocation>
</comment>
<gene>
    <name evidence="7" type="ORF">P8A19_38500</name>
</gene>
<dbReference type="Gene3D" id="2.40.50.140">
    <property type="entry name" value="Nucleic acid-binding proteins"/>
    <property type="match status" value="1"/>
</dbReference>
<proteinExistence type="predicted"/>
<name>A0ABY9IZK2_9ACTN</name>
<dbReference type="Pfam" id="PF01957">
    <property type="entry name" value="NfeD"/>
    <property type="match status" value="1"/>
</dbReference>
<dbReference type="Proteomes" id="UP001235744">
    <property type="component" value="Chromosome"/>
</dbReference>
<keyword evidence="4 5" id="KW-0472">Membrane</keyword>
<protein>
    <submittedName>
        <fullName evidence="7">NfeD family protein</fullName>
    </submittedName>
</protein>
<dbReference type="RefSeq" id="WP_306068892.1">
    <property type="nucleotide sequence ID" value="NZ_CP120988.1"/>
</dbReference>
<keyword evidence="8" id="KW-1185">Reference proteome</keyword>
<dbReference type="InterPro" id="IPR002810">
    <property type="entry name" value="NfeD-like_C"/>
</dbReference>
<sequence>MDPWLYWMVTAGVLGLVEIFTLTAALGILGVAALLTAGTAALGLPLPLQFVVFTATATASLLFVRPFVARHVLAPPSAERFGVEALVGRTAHTVSEVTALEGRVRIGGEEWTARSYDETQTIPPGTAVDVMEISGATAFVYSRE</sequence>
<keyword evidence="2 5" id="KW-0812">Transmembrane</keyword>
<evidence type="ECO:0000256" key="4">
    <source>
        <dbReference type="ARBA" id="ARBA00023136"/>
    </source>
</evidence>
<evidence type="ECO:0000256" key="2">
    <source>
        <dbReference type="ARBA" id="ARBA00022692"/>
    </source>
</evidence>
<dbReference type="InterPro" id="IPR052165">
    <property type="entry name" value="Membrane_assoc_protease"/>
</dbReference>
<evidence type="ECO:0000259" key="6">
    <source>
        <dbReference type="Pfam" id="PF01957"/>
    </source>
</evidence>
<feature type="domain" description="NfeD-like C-terminal" evidence="6">
    <location>
        <begin position="83"/>
        <end position="140"/>
    </location>
</feature>
<dbReference type="PANTHER" id="PTHR33507">
    <property type="entry name" value="INNER MEMBRANE PROTEIN YBBJ"/>
    <property type="match status" value="1"/>
</dbReference>
<evidence type="ECO:0000313" key="8">
    <source>
        <dbReference type="Proteomes" id="UP001235744"/>
    </source>
</evidence>
<dbReference type="PANTHER" id="PTHR33507:SF3">
    <property type="entry name" value="INNER MEMBRANE PROTEIN YBBJ"/>
    <property type="match status" value="1"/>
</dbReference>
<evidence type="ECO:0000256" key="1">
    <source>
        <dbReference type="ARBA" id="ARBA00004141"/>
    </source>
</evidence>
<evidence type="ECO:0000256" key="3">
    <source>
        <dbReference type="ARBA" id="ARBA00022989"/>
    </source>
</evidence>
<feature type="transmembrane region" description="Helical" evidence="5">
    <location>
        <begin position="7"/>
        <end position="34"/>
    </location>
</feature>
<organism evidence="7 8">
    <name type="scientific">Streptomyces poriferorum</name>
    <dbReference type="NCBI Taxonomy" id="2798799"/>
    <lineage>
        <taxon>Bacteria</taxon>
        <taxon>Bacillati</taxon>
        <taxon>Actinomycetota</taxon>
        <taxon>Actinomycetes</taxon>
        <taxon>Kitasatosporales</taxon>
        <taxon>Streptomycetaceae</taxon>
        <taxon>Streptomyces</taxon>
    </lineage>
</organism>
<dbReference type="SUPFAM" id="SSF141322">
    <property type="entry name" value="NfeD domain-like"/>
    <property type="match status" value="1"/>
</dbReference>
<evidence type="ECO:0000256" key="5">
    <source>
        <dbReference type="SAM" id="Phobius"/>
    </source>
</evidence>